<gene>
    <name evidence="6" type="ORF">METZ01_LOCUS236777</name>
</gene>
<feature type="compositionally biased region" description="Polar residues" evidence="4">
    <location>
        <begin position="7"/>
        <end position="20"/>
    </location>
</feature>
<evidence type="ECO:0000256" key="2">
    <source>
        <dbReference type="ARBA" id="ARBA00022723"/>
    </source>
</evidence>
<organism evidence="6">
    <name type="scientific">marine metagenome</name>
    <dbReference type="NCBI Taxonomy" id="408172"/>
    <lineage>
        <taxon>unclassified sequences</taxon>
        <taxon>metagenomes</taxon>
        <taxon>ecological metagenomes</taxon>
    </lineage>
</organism>
<keyword evidence="1" id="KW-0349">Heme</keyword>
<feature type="region of interest" description="Disordered" evidence="4">
    <location>
        <begin position="1"/>
        <end position="20"/>
    </location>
</feature>
<dbReference type="Gene3D" id="1.10.760.10">
    <property type="entry name" value="Cytochrome c-like domain"/>
    <property type="match status" value="1"/>
</dbReference>
<feature type="domain" description="Cytochrome c" evidence="5">
    <location>
        <begin position="44"/>
        <end position="133"/>
    </location>
</feature>
<dbReference type="InterPro" id="IPR036909">
    <property type="entry name" value="Cyt_c-like_dom_sf"/>
</dbReference>
<keyword evidence="3" id="KW-0408">Iron</keyword>
<proteinExistence type="predicted"/>
<evidence type="ECO:0000259" key="5">
    <source>
        <dbReference type="PROSITE" id="PS51007"/>
    </source>
</evidence>
<keyword evidence="2" id="KW-0479">Metal-binding</keyword>
<reference evidence="6" key="1">
    <citation type="submission" date="2018-05" db="EMBL/GenBank/DDBJ databases">
        <authorList>
            <person name="Lanie J.A."/>
            <person name="Ng W.-L."/>
            <person name="Kazmierczak K.M."/>
            <person name="Andrzejewski T.M."/>
            <person name="Davidsen T.M."/>
            <person name="Wayne K.J."/>
            <person name="Tettelin H."/>
            <person name="Glass J.I."/>
            <person name="Rusch D."/>
            <person name="Podicherti R."/>
            <person name="Tsui H.-C.T."/>
            <person name="Winkler M.E."/>
        </authorList>
    </citation>
    <scope>NUCLEOTIDE SEQUENCE</scope>
</reference>
<dbReference type="InterPro" id="IPR009056">
    <property type="entry name" value="Cyt_c-like_dom"/>
</dbReference>
<dbReference type="PROSITE" id="PS51007">
    <property type="entry name" value="CYTC"/>
    <property type="match status" value="1"/>
</dbReference>
<dbReference type="GO" id="GO:0046872">
    <property type="term" value="F:metal ion binding"/>
    <property type="evidence" value="ECO:0007669"/>
    <property type="project" value="UniProtKB-KW"/>
</dbReference>
<dbReference type="GO" id="GO:0009055">
    <property type="term" value="F:electron transfer activity"/>
    <property type="evidence" value="ECO:0007669"/>
    <property type="project" value="InterPro"/>
</dbReference>
<sequence>MFLGSTAVAQSPTYGVGSTPSAEEIRAWDISISPTGEELPPGRGTSQEGELVYRRQCASCHGVDGEGAGAPRLVKRDAEPNVDPWDYGRILPIRSPYATGVWDYINRGMPVNREGTLTADQVYALTAYLLYLNDVISEDEVLDAQNLPKIEMPNRDNFAVLPDWKRGMQRLPGYPF</sequence>
<dbReference type="GO" id="GO:0020037">
    <property type="term" value="F:heme binding"/>
    <property type="evidence" value="ECO:0007669"/>
    <property type="project" value="InterPro"/>
</dbReference>
<dbReference type="Pfam" id="PF13442">
    <property type="entry name" value="Cytochrome_CBB3"/>
    <property type="match status" value="1"/>
</dbReference>
<dbReference type="SUPFAM" id="SSF46626">
    <property type="entry name" value="Cytochrome c"/>
    <property type="match status" value="1"/>
</dbReference>
<evidence type="ECO:0000256" key="1">
    <source>
        <dbReference type="ARBA" id="ARBA00022617"/>
    </source>
</evidence>
<evidence type="ECO:0000256" key="3">
    <source>
        <dbReference type="ARBA" id="ARBA00023004"/>
    </source>
</evidence>
<protein>
    <recommendedName>
        <fullName evidence="5">Cytochrome c domain-containing protein</fullName>
    </recommendedName>
</protein>
<evidence type="ECO:0000313" key="6">
    <source>
        <dbReference type="EMBL" id="SVB83923.1"/>
    </source>
</evidence>
<dbReference type="AlphaFoldDB" id="A0A382HAY3"/>
<dbReference type="EMBL" id="UINC01059947">
    <property type="protein sequence ID" value="SVB83923.1"/>
    <property type="molecule type" value="Genomic_DNA"/>
</dbReference>
<name>A0A382HAY3_9ZZZZ</name>
<accession>A0A382HAY3</accession>
<evidence type="ECO:0000256" key="4">
    <source>
        <dbReference type="SAM" id="MobiDB-lite"/>
    </source>
</evidence>